<feature type="domain" description="Beta-ketoacyl-[acyl-carrier-protein] synthase III N-terminal" evidence="4">
    <location>
        <begin position="119"/>
        <end position="196"/>
    </location>
</feature>
<keyword evidence="1 5" id="KW-0808">Transferase</keyword>
<dbReference type="Pfam" id="PF08545">
    <property type="entry name" value="ACP_syn_III"/>
    <property type="match status" value="1"/>
</dbReference>
<evidence type="ECO:0000313" key="5">
    <source>
        <dbReference type="EMBL" id="EFR55265.1"/>
    </source>
</evidence>
<protein>
    <submittedName>
        <fullName evidence="5">Beta-ketoacyl-acyl-carrier-protein synthase III</fullName>
        <ecNumber evidence="5">2.3.1.180</ecNumber>
    </submittedName>
</protein>
<dbReference type="CDD" id="cd00830">
    <property type="entry name" value="KAS_III"/>
    <property type="match status" value="1"/>
</dbReference>
<evidence type="ECO:0000313" key="6">
    <source>
        <dbReference type="Proteomes" id="UP000005101"/>
    </source>
</evidence>
<keyword evidence="2 5" id="KW-0012">Acyltransferase</keyword>
<dbReference type="NCBIfam" id="NF006829">
    <property type="entry name" value="PRK09352.1"/>
    <property type="match status" value="1"/>
</dbReference>
<evidence type="ECO:0000256" key="1">
    <source>
        <dbReference type="ARBA" id="ARBA00022679"/>
    </source>
</evidence>
<proteinExistence type="predicted"/>
<dbReference type="EMBL" id="EQ973216">
    <property type="protein sequence ID" value="EFR55265.1"/>
    <property type="molecule type" value="Genomic_DNA"/>
</dbReference>
<dbReference type="Gene3D" id="3.40.47.10">
    <property type="match status" value="1"/>
</dbReference>
<dbReference type="InterPro" id="IPR013747">
    <property type="entry name" value="ACP_syn_III_C"/>
</dbReference>
<dbReference type="InterPro" id="IPR013751">
    <property type="entry name" value="ACP_syn_III_N"/>
</dbReference>
<accession>A0ABN0BQT8</accession>
<dbReference type="PANTHER" id="PTHR34069">
    <property type="entry name" value="3-OXOACYL-[ACYL-CARRIER-PROTEIN] SYNTHASE 3"/>
    <property type="match status" value="1"/>
</dbReference>
<dbReference type="Pfam" id="PF08541">
    <property type="entry name" value="ACP_syn_III_C"/>
    <property type="match status" value="1"/>
</dbReference>
<gene>
    <name evidence="5" type="primary">fabHA</name>
    <name evidence="5" type="ORF">BFAG_03963</name>
</gene>
<evidence type="ECO:0000259" key="4">
    <source>
        <dbReference type="Pfam" id="PF08545"/>
    </source>
</evidence>
<dbReference type="Proteomes" id="UP000005101">
    <property type="component" value="Unassembled WGS sequence"/>
</dbReference>
<sequence>MGCHCFEILNKIMVYIKGISYYLPERVMTNEELVKEFPEWSVDKIARKVGVNSRRLAAENETAGDMAGKAARKLFEEYSVRPENIDFVMLCTQSPDHFLPSTACILQHRLGIPTSAGAFDFNLGCSGCIYGMALAKGIITAGVAKNVLLLTAETYTKYLHPSDKSNRAIFGDGAAACLISTEGFAKIGEFSLGTDGSGAEKLIVRTGAARCKDSAEKNEVDDEGHTRYDDYLYMDGSGIFNFTLEAVPSMMKDVLEKNDTIADKVDYYIFHQANKFMLNTIRKVCVLPKDKFYVNLEEIGNTVSSTVLIGLKDCLDSGTIKEGMQVMVTGFGVGLSWGGTILQF</sequence>
<keyword evidence="6" id="KW-1185">Reference proteome</keyword>
<dbReference type="PANTHER" id="PTHR34069:SF2">
    <property type="entry name" value="BETA-KETOACYL-[ACYL-CARRIER-PROTEIN] SYNTHASE III"/>
    <property type="match status" value="1"/>
</dbReference>
<feature type="domain" description="Beta-ketoacyl-[acyl-carrier-protein] synthase III C-terminal" evidence="3">
    <location>
        <begin position="255"/>
        <end position="343"/>
    </location>
</feature>
<dbReference type="EC" id="2.3.1.180" evidence="5"/>
<dbReference type="SUPFAM" id="SSF53901">
    <property type="entry name" value="Thiolase-like"/>
    <property type="match status" value="1"/>
</dbReference>
<evidence type="ECO:0000256" key="2">
    <source>
        <dbReference type="ARBA" id="ARBA00023315"/>
    </source>
</evidence>
<reference evidence="5 6" key="1">
    <citation type="submission" date="2008-12" db="EMBL/GenBank/DDBJ databases">
        <title>Annotation of Bacteroides fragilis strain 3_1_12.</title>
        <authorList>
            <consortium name="The Broad Institute Genome Sequencing Platform"/>
            <person name="Ward D."/>
            <person name="Young S.K."/>
            <person name="Kodira C.D."/>
            <person name="Zeng Q."/>
            <person name="Koehrsen M."/>
            <person name="Alvarado L."/>
            <person name="Berlin A."/>
            <person name="Borenstein D."/>
            <person name="Chen Z."/>
            <person name="Engels R."/>
            <person name="Freedman E."/>
            <person name="Gellesch M."/>
            <person name="Goldberg J."/>
            <person name="Griggs A."/>
            <person name="Gujja S."/>
            <person name="Heiman D."/>
            <person name="Hepburn T."/>
            <person name="Howarth C."/>
            <person name="Jen D."/>
            <person name="Larson L."/>
            <person name="Lewis B."/>
            <person name="Mehta T."/>
            <person name="Park D."/>
            <person name="Pearson M."/>
            <person name="Roberts A."/>
            <person name="Saif S."/>
            <person name="Shea T."/>
            <person name="Shenoy N."/>
            <person name="Sisk P."/>
            <person name="Stolte C."/>
            <person name="Sykes S."/>
            <person name="Walk T."/>
            <person name="White J."/>
            <person name="Yandava C."/>
            <person name="Allen-Vercoe E."/>
            <person name="Strauss J."/>
            <person name="Ambrose C."/>
            <person name="Lander E."/>
            <person name="Nusbaum C."/>
            <person name="Galagan J."/>
            <person name="Birren B."/>
        </authorList>
    </citation>
    <scope>NUCLEOTIDE SEQUENCE [LARGE SCALE GENOMIC DNA]</scope>
    <source>
        <strain evidence="5 6">3_1_12</strain>
    </source>
</reference>
<evidence type="ECO:0000259" key="3">
    <source>
        <dbReference type="Pfam" id="PF08541"/>
    </source>
</evidence>
<dbReference type="InterPro" id="IPR016039">
    <property type="entry name" value="Thiolase-like"/>
</dbReference>
<dbReference type="GO" id="GO:0033818">
    <property type="term" value="F:beta-ketoacyl-acyl-carrier-protein synthase III activity"/>
    <property type="evidence" value="ECO:0007669"/>
    <property type="project" value="UniProtKB-EC"/>
</dbReference>
<name>A0ABN0BQT8_BACFG</name>
<organism evidence="5 6">
    <name type="scientific">Bacteroides fragilis 3_1_12</name>
    <dbReference type="NCBI Taxonomy" id="457424"/>
    <lineage>
        <taxon>Bacteria</taxon>
        <taxon>Pseudomonadati</taxon>
        <taxon>Bacteroidota</taxon>
        <taxon>Bacteroidia</taxon>
        <taxon>Bacteroidales</taxon>
        <taxon>Bacteroidaceae</taxon>
        <taxon>Bacteroides</taxon>
    </lineage>
</organism>